<gene>
    <name evidence="1" type="ORF">Vadar_017319</name>
</gene>
<accession>A0ACB7XSR3</accession>
<evidence type="ECO:0000313" key="1">
    <source>
        <dbReference type="EMBL" id="KAH7843500.1"/>
    </source>
</evidence>
<dbReference type="EMBL" id="CM037151">
    <property type="protein sequence ID" value="KAH7843500.1"/>
    <property type="molecule type" value="Genomic_DNA"/>
</dbReference>
<keyword evidence="2" id="KW-1185">Reference proteome</keyword>
<comment type="caution">
    <text evidence="1">The sequence shown here is derived from an EMBL/GenBank/DDBJ whole genome shotgun (WGS) entry which is preliminary data.</text>
</comment>
<reference evidence="1 2" key="1">
    <citation type="journal article" date="2021" name="Hortic Res">
        <title>High-quality reference genome and annotation aids understanding of berry development for evergreen blueberry (Vaccinium darrowii).</title>
        <authorList>
            <person name="Yu J."/>
            <person name="Hulse-Kemp A.M."/>
            <person name="Babiker E."/>
            <person name="Staton M."/>
        </authorList>
    </citation>
    <scope>NUCLEOTIDE SEQUENCE [LARGE SCALE GENOMIC DNA]</scope>
    <source>
        <strain evidence="2">cv. NJ 8807/NJ 8810</strain>
        <tissue evidence="1">Young leaf</tissue>
    </source>
</reference>
<protein>
    <submittedName>
        <fullName evidence="1">Uncharacterized protein</fullName>
    </submittedName>
</protein>
<dbReference type="Proteomes" id="UP000828048">
    <property type="component" value="Chromosome 1"/>
</dbReference>
<name>A0ACB7XSR3_9ERIC</name>
<sequence length="406" mass="45195">MGGGGSVSSFDYCHSDELSMIELSHMGKELGYGLAKYYQKVQGDFVLVATDKDIMDLGLGFDAKKRVVQIFMKHFEEPNVLAAGTQPSERPTPVVVNEVGDNEDSDDYDPESSLEEDDSDAEFNDSDYNLSDDDNLFEANVDKNAEFIELSNKPEIDNSYKETLDKLANIDGDSDSGSSELSSGCTSSDEEGGSSKREKKKYKVFNEKTDMDNPQFLVGMEFKTHALFRDAVKQHGIKCGKVIKFLKNDKSKVRAVCRGGKRKRYTERIRSNPTWPVKSLAETIEKEWTCKVSLPRVFRAKKKALDLVEGTTNEQFGLLYAYAEEVMSSNPGTRVIIKTKPVDGVENLEPIVEESAQLIVEEIDLAVEQSAHGTSGQVRRNMKKAKQGMVEEGPTQSQPQSQVDLC</sequence>
<evidence type="ECO:0000313" key="2">
    <source>
        <dbReference type="Proteomes" id="UP000828048"/>
    </source>
</evidence>
<organism evidence="1 2">
    <name type="scientific">Vaccinium darrowii</name>
    <dbReference type="NCBI Taxonomy" id="229202"/>
    <lineage>
        <taxon>Eukaryota</taxon>
        <taxon>Viridiplantae</taxon>
        <taxon>Streptophyta</taxon>
        <taxon>Embryophyta</taxon>
        <taxon>Tracheophyta</taxon>
        <taxon>Spermatophyta</taxon>
        <taxon>Magnoliopsida</taxon>
        <taxon>eudicotyledons</taxon>
        <taxon>Gunneridae</taxon>
        <taxon>Pentapetalae</taxon>
        <taxon>asterids</taxon>
        <taxon>Ericales</taxon>
        <taxon>Ericaceae</taxon>
        <taxon>Vaccinioideae</taxon>
        <taxon>Vaccinieae</taxon>
        <taxon>Vaccinium</taxon>
    </lineage>
</organism>
<proteinExistence type="predicted"/>